<feature type="binding site" evidence="5">
    <location>
        <begin position="1045"/>
        <end position="1049"/>
    </location>
    <ligand>
        <name>ATP</name>
        <dbReference type="ChEBI" id="CHEBI:30616"/>
    </ligand>
</feature>
<feature type="region of interest" description="Disordered" evidence="7">
    <location>
        <begin position="1230"/>
        <end position="1331"/>
    </location>
</feature>
<dbReference type="GO" id="GO:0004111">
    <property type="term" value="F:creatine kinase activity"/>
    <property type="evidence" value="ECO:0007669"/>
    <property type="project" value="InterPro"/>
</dbReference>
<evidence type="ECO:0000313" key="10">
    <source>
        <dbReference type="EMBL" id="CEM50929.1"/>
    </source>
</evidence>
<evidence type="ECO:0000256" key="4">
    <source>
        <dbReference type="ARBA" id="ARBA00022840"/>
    </source>
</evidence>
<keyword evidence="8" id="KW-0812">Transmembrane</keyword>
<dbReference type="GO" id="GO:0005615">
    <property type="term" value="C:extracellular space"/>
    <property type="evidence" value="ECO:0007669"/>
    <property type="project" value="TreeGrafter"/>
</dbReference>
<feature type="domain" description="Phosphagen kinase C-terminal" evidence="9">
    <location>
        <begin position="878"/>
        <end position="1121"/>
    </location>
</feature>
<keyword evidence="8" id="KW-1133">Transmembrane helix</keyword>
<accession>A0A0G4I204</accession>
<evidence type="ECO:0000256" key="3">
    <source>
        <dbReference type="ARBA" id="ARBA00022777"/>
    </source>
</evidence>
<feature type="binding site" evidence="5">
    <location>
        <position position="985"/>
    </location>
    <ligand>
        <name>ATP</name>
        <dbReference type="ChEBI" id="CHEBI:30616"/>
    </ligand>
</feature>
<dbReference type="InterPro" id="IPR022414">
    <property type="entry name" value="ATP-guanido_PTrfase_cat"/>
</dbReference>
<protein>
    <recommendedName>
        <fullName evidence="9">Phosphagen kinase C-terminal domain-containing protein</fullName>
    </recommendedName>
</protein>
<keyword evidence="2 5" id="KW-0547">Nucleotide-binding</keyword>
<keyword evidence="4 5" id="KW-0067">ATP-binding</keyword>
<feature type="compositionally biased region" description="Basic and acidic residues" evidence="7">
    <location>
        <begin position="1230"/>
        <end position="1251"/>
    </location>
</feature>
<sequence length="1331" mass="146755">MTKVASCLLSGPRSLSVVFKAWAGEAQHNLSVQMNRKKKRLTVGAFALENSRGKTMEGIGIDMRASTFHSLSALESTAHSPAGEGSGSDSSASSCADSAGISFAHSPLEVWTTGVTTAETCGGFWVPPVRSIRLPVLLTAKEISLTLRALPTAVTAHVPSFLQTQTLDLCGYWDESSGECVCNRFADKFSLVYVTQKHPPSPAILGGHGHASHPPSAIIPHLHRPTLVTIFAPLFYHPTTTPSVSHLHQRELPQPTENIHAETNTTTGPSSAFDRKHTHWRHRQYRPPHRYVDDHWSNRTARFEDHAALSLHPLALSMGPHVNLHWLLAFLVTNCIFICAGLVFMGACVYDSHAKPSQTTSQRRNFRSVLYDPIIRHTGKEDMALRVAGEQTQEDRERELHDRVTIASMNPHAAHPGASQHKVKSKTTEPQSVKKSSAEKDIGTRTLRPIEPPTVSKTFLRGVAFILLMLLPTAASAVETLGGSIVRPLLLFPPQYDPIPPYSCPFLAEHGGQLRVLPPSRQPMTLDPPGTLCDVWRDRRNPTEWVVSSRKQKKKPGSQCRVCTEHPTMLIFPDNWEDVKSVMPDAPQSEWRAIVHRAHKPPTQSIDSSFQIFAPLVVLLILFSLCHEKKKPSVSAFKCTSTVASPKCPQSQSPASPSGTPLSVSVRSFGMALPPPRAPVVFSEAFHASSPPPSSIAETEHFPQSESGTPAAPSSPSLAPHQPSDEGVEERVQQLSLSIDLCSNWEEAGGAFQELETILALECVREDLSIQTLVNLQRRKTQLLDEGRTTGWFVRFFSPAVFWAASQQQRYDYVCIWVSNLNGGNGCMLGGASDLEVFNASLGPLVRSVHGVGGDTIQPEPQLDGSHLPLPSLLSFRMPLSLRIRVARNVTHFPLPARMSPAQRQHLLEVVEEVLMGCEQGDFYRTAEVDEEELESLVDARILFPPPSAYFQAGGIGRDWPIGRGGFISDDRVVRVWVGEEDHLRVQVVSISLEIPSLYARLCRVLSALERGLQSRLGDWGGSYARSPEFGYVTSCPTNVGTGMRASVLAPLPLLSGYGILNFWCPRLGLQVRGQRGESSQVGDDGSVDLSPTQRFGLSEKEVLSLLVVGVQHLLFAEREMERCVLGPLRCVVNLPRRSPHESAAICVCGSMHEGQSLDEGEAQVPALEAEGHGEAPLVVAPPGFEGGGEVEGEGPLVVAPPVFVAGGGREAPRVCPSRVASGALPWAVEKEKRKKDREERDRRNSDELREKQRKVKSIREVREARKEIQAVNVRRMSDVHSSEREKRKREREERQRRESFDLQNRKEKVKERKSARDEAKNTRRCSLVHR</sequence>
<feature type="region of interest" description="Disordered" evidence="7">
    <location>
        <begin position="691"/>
        <end position="729"/>
    </location>
</feature>
<dbReference type="GO" id="GO:0005524">
    <property type="term" value="F:ATP binding"/>
    <property type="evidence" value="ECO:0007669"/>
    <property type="project" value="UniProtKB-UniRule"/>
</dbReference>
<keyword evidence="1 5" id="KW-0808">Transferase</keyword>
<reference evidence="10" key="1">
    <citation type="submission" date="2014-11" db="EMBL/GenBank/DDBJ databases">
        <authorList>
            <person name="Otto D Thomas"/>
            <person name="Naeem Raeece"/>
        </authorList>
    </citation>
    <scope>NUCLEOTIDE SEQUENCE</scope>
</reference>
<evidence type="ECO:0000256" key="2">
    <source>
        <dbReference type="ARBA" id="ARBA00022741"/>
    </source>
</evidence>
<gene>
    <name evidence="10" type="ORF">Cvel_10275</name>
</gene>
<dbReference type="InterPro" id="IPR014746">
    <property type="entry name" value="Gln_synth/guanido_kin_cat_dom"/>
</dbReference>
<name>A0A0G4I204_9ALVE</name>
<keyword evidence="3 5" id="KW-0418">Kinase</keyword>
<dbReference type="VEuPathDB" id="CryptoDB:Cvel_10275"/>
<evidence type="ECO:0000256" key="8">
    <source>
        <dbReference type="SAM" id="Phobius"/>
    </source>
</evidence>
<comment type="caution">
    <text evidence="5">Lacks conserved residue(s) required for the propagation of feature annotation.</text>
</comment>
<dbReference type="SUPFAM" id="SSF55931">
    <property type="entry name" value="Glutamine synthetase/guanido kinase"/>
    <property type="match status" value="1"/>
</dbReference>
<feature type="binding site" evidence="5">
    <location>
        <begin position="1073"/>
        <end position="1078"/>
    </location>
    <ligand>
        <name>ATP</name>
        <dbReference type="ChEBI" id="CHEBI:30616"/>
    </ligand>
</feature>
<evidence type="ECO:0000256" key="5">
    <source>
        <dbReference type="PROSITE-ProRule" id="PRU00843"/>
    </source>
</evidence>
<dbReference type="PROSITE" id="PS00112">
    <property type="entry name" value="PHOSPHAGEN_KINASE"/>
    <property type="match status" value="1"/>
</dbReference>
<feature type="transmembrane region" description="Helical" evidence="8">
    <location>
        <begin position="326"/>
        <end position="350"/>
    </location>
</feature>
<dbReference type="InterPro" id="IPR000749">
    <property type="entry name" value="ATP-guanido_PTrfase"/>
</dbReference>
<evidence type="ECO:0000256" key="6">
    <source>
        <dbReference type="RuleBase" id="RU000505"/>
    </source>
</evidence>
<evidence type="ECO:0000259" key="9">
    <source>
        <dbReference type="PROSITE" id="PS51510"/>
    </source>
</evidence>
<dbReference type="PANTHER" id="PTHR11547:SF64">
    <property type="entry name" value="CHROMOSOME UNDETERMINED SCAFFOLD_51, WHOLE GENOME SHOTGUN SEQUENCE"/>
    <property type="match status" value="1"/>
</dbReference>
<feature type="compositionally biased region" description="Basic and acidic residues" evidence="7">
    <location>
        <begin position="1258"/>
        <end position="1269"/>
    </location>
</feature>
<dbReference type="EMBL" id="CDMZ01004794">
    <property type="protein sequence ID" value="CEM50929.1"/>
    <property type="molecule type" value="Genomic_DNA"/>
</dbReference>
<dbReference type="InterPro" id="IPR022415">
    <property type="entry name" value="ATP-guanido_PTrfase_AS"/>
</dbReference>
<keyword evidence="8" id="KW-0472">Membrane</keyword>
<dbReference type="PANTHER" id="PTHR11547">
    <property type="entry name" value="ARGININE OR CREATINE KINASE"/>
    <property type="match status" value="1"/>
</dbReference>
<evidence type="ECO:0000256" key="1">
    <source>
        <dbReference type="ARBA" id="ARBA00022679"/>
    </source>
</evidence>
<feature type="binding site" evidence="5">
    <location>
        <begin position="881"/>
        <end position="885"/>
    </location>
    <ligand>
        <name>ATP</name>
        <dbReference type="ChEBI" id="CHEBI:30616"/>
    </ligand>
</feature>
<dbReference type="Gene3D" id="3.30.590.10">
    <property type="entry name" value="Glutamine synthetase/guanido kinase, catalytic domain"/>
    <property type="match status" value="1"/>
</dbReference>
<dbReference type="GO" id="GO:0046314">
    <property type="term" value="P:phosphocreatine biosynthetic process"/>
    <property type="evidence" value="ECO:0007669"/>
    <property type="project" value="InterPro"/>
</dbReference>
<dbReference type="PROSITE" id="PS51510">
    <property type="entry name" value="PHOSPHAGEN_KINASE_C"/>
    <property type="match status" value="1"/>
</dbReference>
<feature type="region of interest" description="Disordered" evidence="7">
    <location>
        <begin position="408"/>
        <end position="449"/>
    </location>
</feature>
<proteinExistence type="inferred from homology"/>
<feature type="compositionally biased region" description="Low complexity" evidence="7">
    <location>
        <begin position="705"/>
        <end position="722"/>
    </location>
</feature>
<feature type="compositionally biased region" description="Basic and acidic residues" evidence="7">
    <location>
        <begin position="1276"/>
        <end position="1322"/>
    </location>
</feature>
<comment type="similarity">
    <text evidence="5 6">Belongs to the ATP:guanido phosphotransferase family.</text>
</comment>
<evidence type="ECO:0000256" key="7">
    <source>
        <dbReference type="SAM" id="MobiDB-lite"/>
    </source>
</evidence>
<feature type="transmembrane region" description="Helical" evidence="8">
    <location>
        <begin position="458"/>
        <end position="478"/>
    </location>
</feature>
<dbReference type="Pfam" id="PF00217">
    <property type="entry name" value="ATP-gua_Ptrans"/>
    <property type="match status" value="1"/>
</dbReference>
<organism evidence="10">
    <name type="scientific">Chromera velia CCMP2878</name>
    <dbReference type="NCBI Taxonomy" id="1169474"/>
    <lineage>
        <taxon>Eukaryota</taxon>
        <taxon>Sar</taxon>
        <taxon>Alveolata</taxon>
        <taxon>Colpodellida</taxon>
        <taxon>Chromeraceae</taxon>
        <taxon>Chromera</taxon>
    </lineage>
</organism>